<dbReference type="Gene3D" id="1.10.4030.10">
    <property type="entry name" value="Porin chaperone SurA, peptide-binding domain"/>
    <property type="match status" value="1"/>
</dbReference>
<feature type="domain" description="PpiC" evidence="13">
    <location>
        <begin position="261"/>
        <end position="364"/>
    </location>
</feature>
<keyword evidence="11" id="KW-0697">Rotamase</keyword>
<dbReference type="EMBL" id="LR134173">
    <property type="protein sequence ID" value="VEB38149.1"/>
    <property type="molecule type" value="Genomic_DNA"/>
</dbReference>
<evidence type="ECO:0000313" key="14">
    <source>
        <dbReference type="EMBL" id="VEB38149.1"/>
    </source>
</evidence>
<evidence type="ECO:0000256" key="8">
    <source>
        <dbReference type="ARBA" id="ARBA00038408"/>
    </source>
</evidence>
<keyword evidence="6 12" id="KW-0472">Membrane</keyword>
<feature type="transmembrane region" description="Helical" evidence="12">
    <location>
        <begin position="12"/>
        <end position="34"/>
    </location>
</feature>
<comment type="subcellular location">
    <subcellularLocation>
        <location evidence="1">Cell inner membrane</location>
        <topology evidence="1">Single-pass type II membrane protein</topology>
        <orientation evidence="1">Periplasmic side</orientation>
    </subcellularLocation>
</comment>
<dbReference type="PANTHER" id="PTHR47529">
    <property type="entry name" value="PEPTIDYL-PROLYL CIS-TRANS ISOMERASE D"/>
    <property type="match status" value="1"/>
</dbReference>
<dbReference type="InterPro" id="IPR052029">
    <property type="entry name" value="PpiD_chaperone"/>
</dbReference>
<keyword evidence="7" id="KW-0143">Chaperone</keyword>
<name>A0ABY6T859_9GAMM</name>
<keyword evidence="5 12" id="KW-1133">Transmembrane helix</keyword>
<dbReference type="Pfam" id="PF13624">
    <property type="entry name" value="SurA_N_3"/>
    <property type="match status" value="1"/>
</dbReference>
<dbReference type="PROSITE" id="PS50198">
    <property type="entry name" value="PPIC_PPIASE_2"/>
    <property type="match status" value="1"/>
</dbReference>
<dbReference type="Gene3D" id="3.10.50.40">
    <property type="match status" value="1"/>
</dbReference>
<dbReference type="SUPFAM" id="SSF109998">
    <property type="entry name" value="Triger factor/SurA peptide-binding domain-like"/>
    <property type="match status" value="1"/>
</dbReference>
<evidence type="ECO:0000259" key="13">
    <source>
        <dbReference type="PROSITE" id="PS50198"/>
    </source>
</evidence>
<dbReference type="InterPro" id="IPR000297">
    <property type="entry name" value="PPIase_PpiC"/>
</dbReference>
<dbReference type="InterPro" id="IPR046357">
    <property type="entry name" value="PPIase_dom_sf"/>
</dbReference>
<sequence>MLQKLNERIQGVVAWLVVILIGITFTLFGVDYYLQSRQTTNSKVTVNGQPLTLQSFENNYRRARSMQDVEQMTAADEKKLQNQVLDQMITNEVLVQAARKNGFDVSLNQANAAILSIPQFQEDGHFSAQKYQQALNAALFTQSSFQNEVKQGMLLNQQRFAFMGSSFALPDEIDRFVSLYMQSRDYDYLTIPASSYEKDAHVSSEEVVNYYNKHKKEFMTPEKVNLDYVTLSMHDIKDKIKLSDDDAKRYYEENQSSYLIPARWQVAHILFAVPEDASQSDSEKIQKKANDAYQLLQKNPEQFEHLVSTMSDDKLSVADKGILPWITASGQNNYNKILSNLTKPGQISPPEKTKHGYEIFKLIAYKPVSTKPFSEVESSIKEQLIAEAAQTKYTQALEQLSDLSYQSPDSLQPVADALNLKIEKTQPFSRSGGVDTIAKNKQVINTAFSHDVLDLGNNSEPIQIDNDSVVVIRVDQHWAEKEQPLEAVQDQISKILIKKIAESKAKEMGMSLLNPVEDKKQQELIRNNNLSWKSVIKSTRDNDKVDTDINDMAFNLLRPESRNGLVMPNGDYVVVRLKQIHDGKLSTLDREQQDSLVQQIEASYGMMDYDLYVKSLINRAQIVRH</sequence>
<accession>A0ABY6T859</accession>
<keyword evidence="11 14" id="KW-0413">Isomerase</keyword>
<evidence type="ECO:0000256" key="2">
    <source>
        <dbReference type="ARBA" id="ARBA00022475"/>
    </source>
</evidence>
<evidence type="ECO:0000256" key="12">
    <source>
        <dbReference type="SAM" id="Phobius"/>
    </source>
</evidence>
<keyword evidence="15" id="KW-1185">Reference proteome</keyword>
<evidence type="ECO:0000256" key="1">
    <source>
        <dbReference type="ARBA" id="ARBA00004382"/>
    </source>
</evidence>
<keyword evidence="3" id="KW-0997">Cell inner membrane</keyword>
<evidence type="ECO:0000256" key="10">
    <source>
        <dbReference type="ARBA" id="ARBA00042775"/>
    </source>
</evidence>
<dbReference type="PANTHER" id="PTHR47529:SF1">
    <property type="entry name" value="PERIPLASMIC CHAPERONE PPID"/>
    <property type="match status" value="1"/>
</dbReference>
<proteinExistence type="inferred from homology"/>
<reference evidence="14 15" key="1">
    <citation type="submission" date="2018-12" db="EMBL/GenBank/DDBJ databases">
        <authorList>
            <consortium name="Pathogen Informatics"/>
        </authorList>
    </citation>
    <scope>NUCLEOTIDE SEQUENCE [LARGE SCALE GENOMIC DNA]</scope>
    <source>
        <strain evidence="14 15">NCTC11976</strain>
    </source>
</reference>
<dbReference type="SUPFAM" id="SSF54534">
    <property type="entry name" value="FKBP-like"/>
    <property type="match status" value="1"/>
</dbReference>
<evidence type="ECO:0000256" key="11">
    <source>
        <dbReference type="PROSITE-ProRule" id="PRU00278"/>
    </source>
</evidence>
<evidence type="ECO:0000256" key="3">
    <source>
        <dbReference type="ARBA" id="ARBA00022519"/>
    </source>
</evidence>
<evidence type="ECO:0000256" key="4">
    <source>
        <dbReference type="ARBA" id="ARBA00022692"/>
    </source>
</evidence>
<protein>
    <recommendedName>
        <fullName evidence="9">Periplasmic chaperone PpiD</fullName>
    </recommendedName>
    <alternativeName>
        <fullName evidence="10">Periplasmic folding chaperone</fullName>
    </alternativeName>
</protein>
<dbReference type="RefSeq" id="WP_028380266.1">
    <property type="nucleotide sequence ID" value="NZ_CAAAIT010000001.1"/>
</dbReference>
<dbReference type="Proteomes" id="UP000277577">
    <property type="component" value="Chromosome"/>
</dbReference>
<dbReference type="Pfam" id="PF00639">
    <property type="entry name" value="Rotamase"/>
    <property type="match status" value="1"/>
</dbReference>
<evidence type="ECO:0000256" key="9">
    <source>
        <dbReference type="ARBA" id="ARBA00040743"/>
    </source>
</evidence>
<gene>
    <name evidence="14" type="primary">ppiD</name>
    <name evidence="14" type="ORF">NCTC11976_02579</name>
</gene>
<evidence type="ECO:0000256" key="6">
    <source>
        <dbReference type="ARBA" id="ARBA00023136"/>
    </source>
</evidence>
<dbReference type="InterPro" id="IPR027304">
    <property type="entry name" value="Trigger_fact/SurA_dom_sf"/>
</dbReference>
<comment type="similarity">
    <text evidence="8">Belongs to the PpiD chaperone family.</text>
</comment>
<keyword evidence="2" id="KW-1003">Cell membrane</keyword>
<evidence type="ECO:0000313" key="15">
    <source>
        <dbReference type="Proteomes" id="UP000277577"/>
    </source>
</evidence>
<organism evidence="14 15">
    <name type="scientific">Legionella cherrii</name>
    <dbReference type="NCBI Taxonomy" id="28084"/>
    <lineage>
        <taxon>Bacteria</taxon>
        <taxon>Pseudomonadati</taxon>
        <taxon>Pseudomonadota</taxon>
        <taxon>Gammaproteobacteria</taxon>
        <taxon>Legionellales</taxon>
        <taxon>Legionellaceae</taxon>
        <taxon>Legionella</taxon>
    </lineage>
</organism>
<dbReference type="GO" id="GO:0003755">
    <property type="term" value="F:peptidyl-prolyl cis-trans isomerase activity"/>
    <property type="evidence" value="ECO:0007669"/>
    <property type="project" value="UniProtKB-EC"/>
</dbReference>
<keyword evidence="4 12" id="KW-0812">Transmembrane</keyword>
<evidence type="ECO:0000256" key="5">
    <source>
        <dbReference type="ARBA" id="ARBA00022989"/>
    </source>
</evidence>
<evidence type="ECO:0000256" key="7">
    <source>
        <dbReference type="ARBA" id="ARBA00023186"/>
    </source>
</evidence>